<keyword evidence="1" id="KW-1133">Transmembrane helix</keyword>
<feature type="transmembrane region" description="Helical" evidence="1">
    <location>
        <begin position="153"/>
        <end position="174"/>
    </location>
</feature>
<dbReference type="EMBL" id="KZ825480">
    <property type="protein sequence ID" value="PYI33798.1"/>
    <property type="molecule type" value="Genomic_DNA"/>
</dbReference>
<evidence type="ECO:0000256" key="1">
    <source>
        <dbReference type="SAM" id="Phobius"/>
    </source>
</evidence>
<keyword evidence="1" id="KW-0812">Transmembrane</keyword>
<dbReference type="Proteomes" id="UP000248817">
    <property type="component" value="Unassembled WGS sequence"/>
</dbReference>
<organism evidence="2 3">
    <name type="scientific">Aspergillus indologenus CBS 114.80</name>
    <dbReference type="NCBI Taxonomy" id="1450541"/>
    <lineage>
        <taxon>Eukaryota</taxon>
        <taxon>Fungi</taxon>
        <taxon>Dikarya</taxon>
        <taxon>Ascomycota</taxon>
        <taxon>Pezizomycotina</taxon>
        <taxon>Eurotiomycetes</taxon>
        <taxon>Eurotiomycetidae</taxon>
        <taxon>Eurotiales</taxon>
        <taxon>Aspergillaceae</taxon>
        <taxon>Aspergillus</taxon>
        <taxon>Aspergillus subgen. Circumdati</taxon>
    </lineage>
</organism>
<proteinExistence type="predicted"/>
<keyword evidence="1" id="KW-0472">Membrane</keyword>
<evidence type="ECO:0000313" key="2">
    <source>
        <dbReference type="EMBL" id="PYI33798.1"/>
    </source>
</evidence>
<evidence type="ECO:0000313" key="3">
    <source>
        <dbReference type="Proteomes" id="UP000248817"/>
    </source>
</evidence>
<sequence length="194" mass="22292">MFAGAKAFFRRYPDNKAGAIMAVFEFLAAQGVRLGPITLETQFEDYFIEGSRRAYEVRTTYLVSKELINRVESLLKNGKKSPLKTTSEGKLVWKRWLEFKFVQAEKGRRGRRRRAVAEYKSKIACKPQEPATVTFCIWGKVTGIYQAYRHGMLAVILFVTCGLLYYLVQLLLAYPPPKSDWQKFLDGCKALIGW</sequence>
<keyword evidence="3" id="KW-1185">Reference proteome</keyword>
<accession>A0A2V5IAI2</accession>
<name>A0A2V5IAI2_9EURO</name>
<gene>
    <name evidence="2" type="ORF">BP00DRAFT_493506</name>
</gene>
<protein>
    <submittedName>
        <fullName evidence="2">Uncharacterized protein</fullName>
    </submittedName>
</protein>
<reference evidence="2 3" key="1">
    <citation type="submission" date="2018-02" db="EMBL/GenBank/DDBJ databases">
        <title>The genomes of Aspergillus section Nigri reveals drivers in fungal speciation.</title>
        <authorList>
            <consortium name="DOE Joint Genome Institute"/>
            <person name="Vesth T.C."/>
            <person name="Nybo J."/>
            <person name="Theobald S."/>
            <person name="Brandl J."/>
            <person name="Frisvad J.C."/>
            <person name="Nielsen K.F."/>
            <person name="Lyhne E.K."/>
            <person name="Kogle M.E."/>
            <person name="Kuo A."/>
            <person name="Riley R."/>
            <person name="Clum A."/>
            <person name="Nolan M."/>
            <person name="Lipzen A."/>
            <person name="Salamov A."/>
            <person name="Henrissat B."/>
            <person name="Wiebenga A."/>
            <person name="De vries R.P."/>
            <person name="Grigoriev I.V."/>
            <person name="Mortensen U.H."/>
            <person name="Andersen M.R."/>
            <person name="Baker S.E."/>
        </authorList>
    </citation>
    <scope>NUCLEOTIDE SEQUENCE [LARGE SCALE GENOMIC DNA]</scope>
    <source>
        <strain evidence="2 3">CBS 114.80</strain>
    </source>
</reference>
<dbReference type="AlphaFoldDB" id="A0A2V5IAI2"/>